<dbReference type="AlphaFoldDB" id="A0A0T6LM80"/>
<organism evidence="2 3">
    <name type="scientific">Wenjunlia vitaminophila</name>
    <name type="common">Streptomyces vitaminophilus</name>
    <dbReference type="NCBI Taxonomy" id="76728"/>
    <lineage>
        <taxon>Bacteria</taxon>
        <taxon>Bacillati</taxon>
        <taxon>Actinomycetota</taxon>
        <taxon>Actinomycetes</taxon>
        <taxon>Kitasatosporales</taxon>
        <taxon>Streptomycetaceae</taxon>
        <taxon>Wenjunlia</taxon>
    </lineage>
</organism>
<reference evidence="2 3" key="1">
    <citation type="submission" date="2015-10" db="EMBL/GenBank/DDBJ databases">
        <title>Draft genome sequence of pyrrolomycin-producing Streptomyces vitaminophilus.</title>
        <authorList>
            <person name="Graham D.E."/>
            <person name="Mahan K.M."/>
            <person name="Klingeman D.M."/>
            <person name="Hettich R.L."/>
            <person name="Parry R.J."/>
        </authorList>
    </citation>
    <scope>NUCLEOTIDE SEQUENCE [LARGE SCALE GENOMIC DNA]</scope>
    <source>
        <strain evidence="2 3">ATCC 31673</strain>
    </source>
</reference>
<accession>A0A0T6LM80</accession>
<dbReference type="RefSeq" id="WP_018381870.1">
    <property type="nucleotide sequence ID" value="NZ_LLZU01000038.1"/>
</dbReference>
<evidence type="ECO:0000313" key="3">
    <source>
        <dbReference type="Proteomes" id="UP000050867"/>
    </source>
</evidence>
<dbReference type="eggNOG" id="ENOG5033R5F">
    <property type="taxonomic scope" value="Bacteria"/>
</dbReference>
<comment type="caution">
    <text evidence="2">The sequence shown here is derived from an EMBL/GenBank/DDBJ whole genome shotgun (WGS) entry which is preliminary data.</text>
</comment>
<feature type="compositionally biased region" description="Low complexity" evidence="1">
    <location>
        <begin position="275"/>
        <end position="284"/>
    </location>
</feature>
<feature type="region of interest" description="Disordered" evidence="1">
    <location>
        <begin position="275"/>
        <end position="322"/>
    </location>
</feature>
<evidence type="ECO:0000256" key="1">
    <source>
        <dbReference type="SAM" id="MobiDB-lite"/>
    </source>
</evidence>
<keyword evidence="3" id="KW-1185">Reference proteome</keyword>
<dbReference type="EMBL" id="LLZU01000038">
    <property type="protein sequence ID" value="KRV47001.1"/>
    <property type="molecule type" value="Genomic_DNA"/>
</dbReference>
<name>A0A0T6LM80_WENVI</name>
<sequence length="322" mass="34408">MTSADLILPVPEGQAPAAVVLHRPDDRAATERSHPLDEQLTRVSAALDSFGYLVALVPATLPAQERRRLHTVRAVLESDRIALVDVDLPPLAAALLARQLTLLCGTDLAPGVLAGAARLLPYYLHTGAVLNSIARLDRVEVNLRSHLRSWVPGSQFAVVANPQAHLAELTGSARLPGPDFATHLAVGEHGLASDWVSGDLARQWRCQRVCQVPLPAASTQWWGNQKLVEFAAYIPDVAVLHQLVRSVRRDACGWCGLETIGDRCLFCSARVEPTAPTRPAAVTPGSAATPAGTSRRPGPGAGAGTVSRTETDSRYQIGPTRR</sequence>
<gene>
    <name evidence="2" type="ORF">AQ490_09590</name>
</gene>
<proteinExistence type="predicted"/>
<dbReference type="STRING" id="76728.AQ490_09590"/>
<dbReference type="Proteomes" id="UP000050867">
    <property type="component" value="Unassembled WGS sequence"/>
</dbReference>
<protein>
    <submittedName>
        <fullName evidence="2">Uncharacterized protein</fullName>
    </submittedName>
</protein>
<evidence type="ECO:0000313" key="2">
    <source>
        <dbReference type="EMBL" id="KRV47001.1"/>
    </source>
</evidence>